<gene>
    <name evidence="2" type="ORF">DET51_10136</name>
    <name evidence="1" type="ORF">DET64_10136</name>
</gene>
<dbReference type="Proteomes" id="UP000252795">
    <property type="component" value="Unassembled WGS sequence"/>
</dbReference>
<sequence>MELSTPAAMPFTREAALKMLKWGAEPSTSPYSHKQIAEWCDRFWCKYLDVDAEPEIESLLPILTDVETQWDLYLANTYSLEELRAKNFEEEQMSTEWFRDWLQQLA</sequence>
<protein>
    <submittedName>
        <fullName evidence="2">Uncharacterized protein</fullName>
    </submittedName>
</protein>
<evidence type="ECO:0000313" key="1">
    <source>
        <dbReference type="EMBL" id="RBP76853.1"/>
    </source>
</evidence>
<proteinExistence type="predicted"/>
<evidence type="ECO:0000313" key="2">
    <source>
        <dbReference type="EMBL" id="RCW37700.1"/>
    </source>
</evidence>
<evidence type="ECO:0000313" key="4">
    <source>
        <dbReference type="Proteomes" id="UP000253065"/>
    </source>
</evidence>
<dbReference type="RefSeq" id="WP_220150675.1">
    <property type="nucleotide sequence ID" value="NZ_QNSA01000001.1"/>
</dbReference>
<dbReference type="Proteomes" id="UP000253065">
    <property type="component" value="Unassembled WGS sequence"/>
</dbReference>
<dbReference type="EMBL" id="QPJB01000001">
    <property type="protein sequence ID" value="RCW37700.1"/>
    <property type="molecule type" value="Genomic_DNA"/>
</dbReference>
<organism evidence="2 3">
    <name type="scientific">Marinobacter nauticus</name>
    <name type="common">Marinobacter hydrocarbonoclasticus</name>
    <name type="synonym">Marinobacter aquaeolei</name>
    <dbReference type="NCBI Taxonomy" id="2743"/>
    <lineage>
        <taxon>Bacteria</taxon>
        <taxon>Pseudomonadati</taxon>
        <taxon>Pseudomonadota</taxon>
        <taxon>Gammaproteobacteria</taxon>
        <taxon>Pseudomonadales</taxon>
        <taxon>Marinobacteraceae</taxon>
        <taxon>Marinobacter</taxon>
    </lineage>
</organism>
<reference evidence="2 3" key="1">
    <citation type="submission" date="2018-07" db="EMBL/GenBank/DDBJ databases">
        <title>Freshwater and sediment microbial communities from various areas in North America, analyzing microbe dynamics in response to fracking.</title>
        <authorList>
            <person name="Lamendella R."/>
        </authorList>
    </citation>
    <scope>NUCLEOTIDE SEQUENCE [LARGE SCALE GENOMIC DNA]</scope>
    <source>
        <strain evidence="2 3">114E</strain>
        <strain evidence="1 4">114E_o</strain>
    </source>
</reference>
<name>A0A368VBL2_MARNT</name>
<keyword evidence="4" id="KW-1185">Reference proteome</keyword>
<dbReference type="AlphaFoldDB" id="A0A368VBL2"/>
<evidence type="ECO:0000313" key="3">
    <source>
        <dbReference type="Proteomes" id="UP000252795"/>
    </source>
</evidence>
<dbReference type="EMBL" id="QNSA01000001">
    <property type="protein sequence ID" value="RBP76853.1"/>
    <property type="molecule type" value="Genomic_DNA"/>
</dbReference>
<comment type="caution">
    <text evidence="2">The sequence shown here is derived from an EMBL/GenBank/DDBJ whole genome shotgun (WGS) entry which is preliminary data.</text>
</comment>
<accession>A0A368VBL2</accession>